<reference evidence="1" key="1">
    <citation type="journal article" date="2022" name="Int. J. Mol. Sci.">
        <title>Draft Genome of Tanacetum Coccineum: Genomic Comparison of Closely Related Tanacetum-Family Plants.</title>
        <authorList>
            <person name="Yamashiro T."/>
            <person name="Shiraishi A."/>
            <person name="Nakayama K."/>
            <person name="Satake H."/>
        </authorList>
    </citation>
    <scope>NUCLEOTIDE SEQUENCE</scope>
</reference>
<reference evidence="1" key="2">
    <citation type="submission" date="2022-01" db="EMBL/GenBank/DDBJ databases">
        <authorList>
            <person name="Yamashiro T."/>
            <person name="Shiraishi A."/>
            <person name="Satake H."/>
            <person name="Nakayama K."/>
        </authorList>
    </citation>
    <scope>NUCLEOTIDE SEQUENCE</scope>
</reference>
<evidence type="ECO:0008006" key="3">
    <source>
        <dbReference type="Google" id="ProtNLM"/>
    </source>
</evidence>
<protein>
    <recommendedName>
        <fullName evidence="3">RNA-directed DNA polymerase, eukaryota, reverse transcriptase zinc-binding domain protein</fullName>
    </recommendedName>
</protein>
<proteinExistence type="predicted"/>
<gene>
    <name evidence="1" type="ORF">Tco_0839147</name>
</gene>
<accession>A0ABQ5APU3</accession>
<comment type="caution">
    <text evidence="1">The sequence shown here is derived from an EMBL/GenBank/DDBJ whole genome shotgun (WGS) entry which is preliminary data.</text>
</comment>
<evidence type="ECO:0000313" key="1">
    <source>
        <dbReference type="EMBL" id="GJT04685.1"/>
    </source>
</evidence>
<organism evidence="1 2">
    <name type="scientific">Tanacetum coccineum</name>
    <dbReference type="NCBI Taxonomy" id="301880"/>
    <lineage>
        <taxon>Eukaryota</taxon>
        <taxon>Viridiplantae</taxon>
        <taxon>Streptophyta</taxon>
        <taxon>Embryophyta</taxon>
        <taxon>Tracheophyta</taxon>
        <taxon>Spermatophyta</taxon>
        <taxon>Magnoliopsida</taxon>
        <taxon>eudicotyledons</taxon>
        <taxon>Gunneridae</taxon>
        <taxon>Pentapetalae</taxon>
        <taxon>asterids</taxon>
        <taxon>campanulids</taxon>
        <taxon>Asterales</taxon>
        <taxon>Asteraceae</taxon>
        <taxon>Asteroideae</taxon>
        <taxon>Anthemideae</taxon>
        <taxon>Anthemidinae</taxon>
        <taxon>Tanacetum</taxon>
    </lineage>
</organism>
<keyword evidence="2" id="KW-1185">Reference proteome</keyword>
<dbReference type="EMBL" id="BQNB010012528">
    <property type="protein sequence ID" value="GJT04685.1"/>
    <property type="molecule type" value="Genomic_DNA"/>
</dbReference>
<name>A0ABQ5APU3_9ASTR</name>
<evidence type="ECO:0000313" key="2">
    <source>
        <dbReference type="Proteomes" id="UP001151760"/>
    </source>
</evidence>
<sequence>MDQNDKKSSYKAKTSIQSKLSDIDKILDQGGSNEEILSDRSLFFHGILNSKCSQLAIRGTLVHGEWIVDPLAVKNVLSLEQQADLERNISNEEIKSVVWDFGMNKSLGPDDFTFEFFRRYWKLLEHDIMAA</sequence>
<dbReference type="Proteomes" id="UP001151760">
    <property type="component" value="Unassembled WGS sequence"/>
</dbReference>